<dbReference type="AlphaFoldDB" id="A0A6C0C122"/>
<proteinExistence type="predicted"/>
<dbReference type="EMBL" id="MN739314">
    <property type="protein sequence ID" value="QHS98317.1"/>
    <property type="molecule type" value="Genomic_DNA"/>
</dbReference>
<reference evidence="1" key="1">
    <citation type="journal article" date="2020" name="Nature">
        <title>Giant virus diversity and host interactions through global metagenomics.</title>
        <authorList>
            <person name="Schulz F."/>
            <person name="Roux S."/>
            <person name="Paez-Espino D."/>
            <person name="Jungbluth S."/>
            <person name="Walsh D.A."/>
            <person name="Denef V.J."/>
            <person name="McMahon K.D."/>
            <person name="Konstantinidis K.T."/>
            <person name="Eloe-Fadrosh E.A."/>
            <person name="Kyrpides N.C."/>
            <person name="Woyke T."/>
        </authorList>
    </citation>
    <scope>NUCLEOTIDE SEQUENCE</scope>
    <source>
        <strain evidence="1">GVMAG-M-3300020182-84</strain>
    </source>
</reference>
<organism evidence="1">
    <name type="scientific">viral metagenome</name>
    <dbReference type="NCBI Taxonomy" id="1070528"/>
    <lineage>
        <taxon>unclassified sequences</taxon>
        <taxon>metagenomes</taxon>
        <taxon>organismal metagenomes</taxon>
    </lineage>
</organism>
<name>A0A6C0C122_9ZZZZ</name>
<protein>
    <submittedName>
        <fullName evidence="1">Uncharacterized protein</fullName>
    </submittedName>
</protein>
<accession>A0A6C0C122</accession>
<sequence>MNYEYGQFIVLDNENNDCELQVVEEPLIYYANQIVTQHQSVVYKTNYKSIRNDAYYNNPVVNIVYMLFNWFSDTPV</sequence>
<evidence type="ECO:0000313" key="1">
    <source>
        <dbReference type="EMBL" id="QHS98317.1"/>
    </source>
</evidence>